<feature type="compositionally biased region" description="Basic residues" evidence="1">
    <location>
        <begin position="317"/>
        <end position="329"/>
    </location>
</feature>
<dbReference type="PANTHER" id="PTHR23149:SF9">
    <property type="entry name" value="G PATCH DOMAIN-CONTAINING PROTEIN 4"/>
    <property type="match status" value="1"/>
</dbReference>
<feature type="region of interest" description="Disordered" evidence="1">
    <location>
        <begin position="260"/>
        <end position="329"/>
    </location>
</feature>
<dbReference type="GO" id="GO:0005730">
    <property type="term" value="C:nucleolus"/>
    <property type="evidence" value="ECO:0007669"/>
    <property type="project" value="TreeGrafter"/>
</dbReference>
<organism evidence="2 3">
    <name type="scientific">Cronartium quercuum f. sp. fusiforme G11</name>
    <dbReference type="NCBI Taxonomy" id="708437"/>
    <lineage>
        <taxon>Eukaryota</taxon>
        <taxon>Fungi</taxon>
        <taxon>Dikarya</taxon>
        <taxon>Basidiomycota</taxon>
        <taxon>Pucciniomycotina</taxon>
        <taxon>Pucciniomycetes</taxon>
        <taxon>Pucciniales</taxon>
        <taxon>Coleosporiaceae</taxon>
        <taxon>Cronartium</taxon>
    </lineage>
</organism>
<feature type="compositionally biased region" description="Basic residues" evidence="1">
    <location>
        <begin position="204"/>
        <end position="214"/>
    </location>
</feature>
<dbReference type="Proteomes" id="UP000886653">
    <property type="component" value="Unassembled WGS sequence"/>
</dbReference>
<comment type="caution">
    <text evidence="2">The sequence shown here is derived from an EMBL/GenBank/DDBJ whole genome shotgun (WGS) entry which is preliminary data.</text>
</comment>
<accession>A0A9P6NM02</accession>
<feature type="region of interest" description="Disordered" evidence="1">
    <location>
        <begin position="200"/>
        <end position="244"/>
    </location>
</feature>
<gene>
    <name evidence="2" type="ORF">CROQUDRAFT_90759</name>
</gene>
<evidence type="ECO:0000313" key="3">
    <source>
        <dbReference type="Proteomes" id="UP000886653"/>
    </source>
</evidence>
<dbReference type="InterPro" id="IPR050656">
    <property type="entry name" value="PINX1"/>
</dbReference>
<feature type="compositionally biased region" description="Basic and acidic residues" evidence="1">
    <location>
        <begin position="169"/>
        <end position="181"/>
    </location>
</feature>
<evidence type="ECO:0000256" key="1">
    <source>
        <dbReference type="SAM" id="MobiDB-lite"/>
    </source>
</evidence>
<feature type="compositionally biased region" description="Basic and acidic residues" evidence="1">
    <location>
        <begin position="215"/>
        <end position="231"/>
    </location>
</feature>
<protein>
    <submittedName>
        <fullName evidence="2">Uncharacterized protein</fullName>
    </submittedName>
</protein>
<dbReference type="OrthoDB" id="3366546at2759"/>
<dbReference type="AlphaFoldDB" id="A0A9P6NM02"/>
<sequence>MVLNTTNYLTSQGWEGPGKGFTASSRAKPITVLQKKNNFGVGKDRDTAYPWWDDVFSNVLNKIAGPRVNQVVKEHSDSLRLKSNKGLARTTTGIISPLPPAGSSVNVIPGPITNLNMDAMDFAKRNAAHRDLYRRFCRGRTIEGTVEEDSSDSANTDQKTQHSVQQKTSLERESLQYHRDKADMESIQIEISSRPVESLGALTAKKKRDKRKKTKTQEQQDPLESHRSSDNKKRRTKTEGPVKLLSDALSVVPVAVSLTESKEDDLPEPLRHHAFSSPKDKKRRRDIDPSVLPASHPSLEANQTDAAAGVGEDQQVKKHKSSRKKHKKH</sequence>
<proteinExistence type="predicted"/>
<dbReference type="PANTHER" id="PTHR23149">
    <property type="entry name" value="G PATCH DOMAIN CONTAINING PROTEIN"/>
    <property type="match status" value="1"/>
</dbReference>
<keyword evidence="3" id="KW-1185">Reference proteome</keyword>
<reference evidence="2" key="1">
    <citation type="submission" date="2013-11" db="EMBL/GenBank/DDBJ databases">
        <title>Genome sequence of the fusiform rust pathogen reveals effectors for host alternation and coevolution with pine.</title>
        <authorList>
            <consortium name="DOE Joint Genome Institute"/>
            <person name="Smith K."/>
            <person name="Pendleton A."/>
            <person name="Kubisiak T."/>
            <person name="Anderson C."/>
            <person name="Salamov A."/>
            <person name="Aerts A."/>
            <person name="Riley R."/>
            <person name="Clum A."/>
            <person name="Lindquist E."/>
            <person name="Ence D."/>
            <person name="Campbell M."/>
            <person name="Kronenberg Z."/>
            <person name="Feau N."/>
            <person name="Dhillon B."/>
            <person name="Hamelin R."/>
            <person name="Burleigh J."/>
            <person name="Smith J."/>
            <person name="Yandell M."/>
            <person name="Nelson C."/>
            <person name="Grigoriev I."/>
            <person name="Davis J."/>
        </authorList>
    </citation>
    <scope>NUCLEOTIDE SEQUENCE</scope>
    <source>
        <strain evidence="2">G11</strain>
    </source>
</reference>
<evidence type="ECO:0000313" key="2">
    <source>
        <dbReference type="EMBL" id="KAG0148017.1"/>
    </source>
</evidence>
<dbReference type="EMBL" id="MU167241">
    <property type="protein sequence ID" value="KAG0148017.1"/>
    <property type="molecule type" value="Genomic_DNA"/>
</dbReference>
<name>A0A9P6NM02_9BASI</name>
<feature type="region of interest" description="Disordered" evidence="1">
    <location>
        <begin position="146"/>
        <end position="181"/>
    </location>
</feature>
<feature type="compositionally biased region" description="Polar residues" evidence="1">
    <location>
        <begin position="152"/>
        <end position="168"/>
    </location>
</feature>